<comment type="similarity">
    <text evidence="1 3">Belongs to the peptidase A1 family.</text>
</comment>
<keyword evidence="3" id="KW-0378">Hydrolase</keyword>
<dbReference type="PROSITE" id="PS51767">
    <property type="entry name" value="PEPTIDASE_A1"/>
    <property type="match status" value="1"/>
</dbReference>
<dbReference type="InterPro" id="IPR033121">
    <property type="entry name" value="PEPTIDASE_A1"/>
</dbReference>
<evidence type="ECO:0000256" key="3">
    <source>
        <dbReference type="RuleBase" id="RU000454"/>
    </source>
</evidence>
<keyword evidence="8" id="KW-1185">Reference proteome</keyword>
<proteinExistence type="inferred from homology"/>
<dbReference type="Gene3D" id="2.40.70.10">
    <property type="entry name" value="Acid Proteases"/>
    <property type="match status" value="2"/>
</dbReference>
<comment type="caution">
    <text evidence="7">The sequence shown here is derived from an EMBL/GenBank/DDBJ whole genome shotgun (WGS) entry which is preliminary data.</text>
</comment>
<dbReference type="PROSITE" id="PS00141">
    <property type="entry name" value="ASP_PROTEASE"/>
    <property type="match status" value="1"/>
</dbReference>
<dbReference type="PRINTS" id="PR00792">
    <property type="entry name" value="PEPSIN"/>
</dbReference>
<dbReference type="SUPFAM" id="SSF50630">
    <property type="entry name" value="Acid proteases"/>
    <property type="match status" value="1"/>
</dbReference>
<dbReference type="PANTHER" id="PTHR47966:SF65">
    <property type="entry name" value="ASPARTIC-TYPE ENDOPEPTIDASE"/>
    <property type="match status" value="1"/>
</dbReference>
<evidence type="ECO:0000256" key="1">
    <source>
        <dbReference type="ARBA" id="ARBA00007447"/>
    </source>
</evidence>
<evidence type="ECO:0000259" key="6">
    <source>
        <dbReference type="PROSITE" id="PS51767"/>
    </source>
</evidence>
<dbReference type="InterPro" id="IPR001969">
    <property type="entry name" value="Aspartic_peptidase_AS"/>
</dbReference>
<evidence type="ECO:0000313" key="8">
    <source>
        <dbReference type="Proteomes" id="UP001338125"/>
    </source>
</evidence>
<sequence length="537" mass="55878">MRSTTVSSTLALLVAGTCAEAAATAPEAPPLFPRAVAGDGFLSVPVGTVKAPYNIGAKRKRAANAIDVELENKDFFYAVELGIGTPPQSVTVLVDTGSSELWVNPDCSTARSRAQTLQCQSFGQYSPNKSKTPPVGPFGREQINYGDPSDESTLTSVNIRYYLDNITFGKAQIKNQTFGVVESSKGQSQGIMGLAPDLKGGFAGTQPYSLLLNTMAEQGVIASRVFSMDLRHSDSETGALIYGGLDRNKFIGSLQKQPFVNGIQGEFRLAVNVDTLGITQSKSKSFKLAADDASFMLDSGTTLTRMHAAAAEPILDALGAEDDGEGYYYVPCGLRNSGGTVDFGFGGKIIKVPFSDFIMGDESARDTQYCPVGLVLTTDQQILGDTVLRAGYFVFDWDNQEVHIAQAANCGSDDIVSVGKGTNAVLDVQGNCKAGGATFTAPPTATATRSFPTAAYTTAYTVTSCPSFDLSCQTGLVTTQTVHPAQQTGGSGGGNGGGSGGGSGSGGGNKNAGARPEALGWVFTIFGVLAAVCSISL</sequence>
<protein>
    <submittedName>
        <fullName evidence="7">Candidapepsin-1</fullName>
    </submittedName>
</protein>
<evidence type="ECO:0000313" key="7">
    <source>
        <dbReference type="EMBL" id="KAK5998859.1"/>
    </source>
</evidence>
<dbReference type="Proteomes" id="UP001338125">
    <property type="component" value="Unassembled WGS sequence"/>
</dbReference>
<name>A0ABR0T3D4_9HYPO</name>
<keyword evidence="5" id="KW-0732">Signal</keyword>
<keyword evidence="3" id="KW-0645">Protease</keyword>
<accession>A0ABR0T3D4</accession>
<evidence type="ECO:0000256" key="5">
    <source>
        <dbReference type="SAM" id="SignalP"/>
    </source>
</evidence>
<evidence type="ECO:0000256" key="2">
    <source>
        <dbReference type="ARBA" id="ARBA00022750"/>
    </source>
</evidence>
<reference evidence="7 8" key="1">
    <citation type="submission" date="2024-01" db="EMBL/GenBank/DDBJ databases">
        <title>Complete genome of Cladobotryum mycophilum ATHUM6906.</title>
        <authorList>
            <person name="Christinaki A.C."/>
            <person name="Myridakis A.I."/>
            <person name="Kouvelis V.N."/>
        </authorList>
    </citation>
    <scope>NUCLEOTIDE SEQUENCE [LARGE SCALE GENOMIC DNA]</scope>
    <source>
        <strain evidence="7 8">ATHUM6906</strain>
    </source>
</reference>
<feature type="domain" description="Peptidase A1" evidence="6">
    <location>
        <begin position="77"/>
        <end position="405"/>
    </location>
</feature>
<dbReference type="Pfam" id="PF00026">
    <property type="entry name" value="Asp"/>
    <property type="match status" value="1"/>
</dbReference>
<dbReference type="InterPro" id="IPR001461">
    <property type="entry name" value="Aspartic_peptidase_A1"/>
</dbReference>
<organism evidence="7 8">
    <name type="scientific">Cladobotryum mycophilum</name>
    <dbReference type="NCBI Taxonomy" id="491253"/>
    <lineage>
        <taxon>Eukaryota</taxon>
        <taxon>Fungi</taxon>
        <taxon>Dikarya</taxon>
        <taxon>Ascomycota</taxon>
        <taxon>Pezizomycotina</taxon>
        <taxon>Sordariomycetes</taxon>
        <taxon>Hypocreomycetidae</taxon>
        <taxon>Hypocreales</taxon>
        <taxon>Hypocreaceae</taxon>
        <taxon>Cladobotryum</taxon>
    </lineage>
</organism>
<gene>
    <name evidence="7" type="ORF">PT974_01243</name>
</gene>
<feature type="compositionally biased region" description="Gly residues" evidence="4">
    <location>
        <begin position="489"/>
        <end position="510"/>
    </location>
</feature>
<feature type="chain" id="PRO_5045751004" evidence="5">
    <location>
        <begin position="20"/>
        <end position="537"/>
    </location>
</feature>
<dbReference type="EMBL" id="JAVFKD010000001">
    <property type="protein sequence ID" value="KAK5998859.1"/>
    <property type="molecule type" value="Genomic_DNA"/>
</dbReference>
<feature type="signal peptide" evidence="5">
    <location>
        <begin position="1"/>
        <end position="19"/>
    </location>
</feature>
<feature type="region of interest" description="Disordered" evidence="4">
    <location>
        <begin position="483"/>
        <end position="511"/>
    </location>
</feature>
<dbReference type="PANTHER" id="PTHR47966">
    <property type="entry name" value="BETA-SITE APP-CLEAVING ENZYME, ISOFORM A-RELATED"/>
    <property type="match status" value="1"/>
</dbReference>
<evidence type="ECO:0000256" key="4">
    <source>
        <dbReference type="SAM" id="MobiDB-lite"/>
    </source>
</evidence>
<keyword evidence="2 3" id="KW-0064">Aspartyl protease</keyword>
<dbReference type="InterPro" id="IPR021109">
    <property type="entry name" value="Peptidase_aspartic_dom_sf"/>
</dbReference>